<keyword evidence="3" id="KW-0540">Nuclease</keyword>
<keyword evidence="10" id="KW-1185">Reference proteome</keyword>
<dbReference type="RefSeq" id="WP_073125688.1">
    <property type="nucleotide sequence ID" value="NZ_FRAA01000014.1"/>
</dbReference>
<gene>
    <name evidence="9" type="ORF">SAMN04488028_11443</name>
</gene>
<feature type="domain" description="DDH" evidence="6">
    <location>
        <begin position="80"/>
        <end position="230"/>
    </location>
</feature>
<evidence type="ECO:0000256" key="1">
    <source>
        <dbReference type="ARBA" id="ARBA00005915"/>
    </source>
</evidence>
<dbReference type="SUPFAM" id="SSF64182">
    <property type="entry name" value="DHH phosphoesterases"/>
    <property type="match status" value="1"/>
</dbReference>
<dbReference type="Pfam" id="PF02272">
    <property type="entry name" value="DHHA1"/>
    <property type="match status" value="1"/>
</dbReference>
<dbReference type="GO" id="GO:0003676">
    <property type="term" value="F:nucleic acid binding"/>
    <property type="evidence" value="ECO:0007669"/>
    <property type="project" value="InterPro"/>
</dbReference>
<evidence type="ECO:0000313" key="10">
    <source>
        <dbReference type="Proteomes" id="UP000184474"/>
    </source>
</evidence>
<accession>A0A1M6WSH2</accession>
<comment type="similarity">
    <text evidence="1">Belongs to the RecJ family.</text>
</comment>
<feature type="domain" description="RecJ OB" evidence="8">
    <location>
        <begin position="454"/>
        <end position="558"/>
    </location>
</feature>
<dbReference type="PANTHER" id="PTHR30255">
    <property type="entry name" value="SINGLE-STRANDED-DNA-SPECIFIC EXONUCLEASE RECJ"/>
    <property type="match status" value="1"/>
</dbReference>
<proteinExistence type="inferred from homology"/>
<dbReference type="InterPro" id="IPR004610">
    <property type="entry name" value="RecJ"/>
</dbReference>
<evidence type="ECO:0000259" key="6">
    <source>
        <dbReference type="Pfam" id="PF01368"/>
    </source>
</evidence>
<protein>
    <recommendedName>
        <fullName evidence="2">Single-stranded-DNA-specific exonuclease RecJ</fullName>
    </recommendedName>
</protein>
<dbReference type="Gene3D" id="3.90.1640.30">
    <property type="match status" value="1"/>
</dbReference>
<evidence type="ECO:0000259" key="8">
    <source>
        <dbReference type="Pfam" id="PF17768"/>
    </source>
</evidence>
<dbReference type="EMBL" id="FRAA01000014">
    <property type="protein sequence ID" value="SHK96591.1"/>
    <property type="molecule type" value="Genomic_DNA"/>
</dbReference>
<dbReference type="GO" id="GO:0006281">
    <property type="term" value="P:DNA repair"/>
    <property type="evidence" value="ECO:0007669"/>
    <property type="project" value="InterPro"/>
</dbReference>
<dbReference type="GO" id="GO:0006310">
    <property type="term" value="P:DNA recombination"/>
    <property type="evidence" value="ECO:0007669"/>
    <property type="project" value="InterPro"/>
</dbReference>
<reference evidence="10" key="1">
    <citation type="submission" date="2016-11" db="EMBL/GenBank/DDBJ databases">
        <authorList>
            <person name="Varghese N."/>
            <person name="Submissions S."/>
        </authorList>
    </citation>
    <scope>NUCLEOTIDE SEQUENCE [LARGE SCALE GENOMIC DNA]</scope>
    <source>
        <strain evidence="10">DSM 26134</strain>
    </source>
</reference>
<dbReference type="Proteomes" id="UP000184474">
    <property type="component" value="Unassembled WGS sequence"/>
</dbReference>
<dbReference type="InterPro" id="IPR001667">
    <property type="entry name" value="DDH_dom"/>
</dbReference>
<evidence type="ECO:0000256" key="5">
    <source>
        <dbReference type="ARBA" id="ARBA00022839"/>
    </source>
</evidence>
<name>A0A1M6WSH2_REIAG</name>
<keyword evidence="5 9" id="KW-0269">Exonuclease</keyword>
<evidence type="ECO:0000313" key="9">
    <source>
        <dbReference type="EMBL" id="SHK96591.1"/>
    </source>
</evidence>
<feature type="domain" description="DHHA1" evidence="7">
    <location>
        <begin position="348"/>
        <end position="440"/>
    </location>
</feature>
<organism evidence="9 10">
    <name type="scientific">Reichenbachiella agariperforans</name>
    <dbReference type="NCBI Taxonomy" id="156994"/>
    <lineage>
        <taxon>Bacteria</taxon>
        <taxon>Pseudomonadati</taxon>
        <taxon>Bacteroidota</taxon>
        <taxon>Cytophagia</taxon>
        <taxon>Cytophagales</taxon>
        <taxon>Reichenbachiellaceae</taxon>
        <taxon>Reichenbachiella</taxon>
    </lineage>
</organism>
<dbReference type="InterPro" id="IPR041122">
    <property type="entry name" value="RecJ_OB"/>
</dbReference>
<dbReference type="STRING" id="156994.SAMN04488028_11443"/>
<dbReference type="NCBIfam" id="TIGR00644">
    <property type="entry name" value="recJ"/>
    <property type="match status" value="1"/>
</dbReference>
<evidence type="ECO:0000256" key="4">
    <source>
        <dbReference type="ARBA" id="ARBA00022801"/>
    </source>
</evidence>
<dbReference type="AlphaFoldDB" id="A0A1M6WSH2"/>
<sequence>MNKKWIIREKPSEEQINTLEESLGIDHTLCSLLVQRGINDFEIAKAFFRPSLSTSHDPFEMKNMSIAIERLTNAIFNNEKILIYGDYDVDGSTSVALVYNFLKSFSSNLFTYIPDRYTEGYGVSMKGIEWAIDHGVHLIITLDCGIRAVDTVQRAADNHIDTIICDHHLPGTILPPAIAVLDPKQADCTYPYKELSGCGIGYKLLEAFSIQNGVDENQLLQYLDLVAVSIACDIVPITGENRTLAYFGLRKLNSDAIPGLKALIKKSGMQLPLSISNVVFGLGPRINAAGRISHADAALNLLTQSSEEDAKVFAEKLNLENEERKSYDESITKEALALIQEDSLDKNTTVLFKKDWHKGIIGIVASRCIEHHYRPTIILTESNQKVTGSARSIEGFDVYAAIESCSSYLEQFGGHKYAAGLTMHKSNLVAFKDQFEKVVSAVITPEDKVLKIVIDAEIKLDQITTKFYSILNQMGPFGPGNMQPVFISRNIRLKSDARLLKEKHLKLAVYQEDSQVFDAIGFGMNDHQDTVSQSFDMVYTIEENNFRGNTSLQLMIKDLRVYDESSLI</sequence>
<dbReference type="Gene3D" id="3.10.310.30">
    <property type="match status" value="1"/>
</dbReference>
<dbReference type="Pfam" id="PF01368">
    <property type="entry name" value="DHH"/>
    <property type="match status" value="1"/>
</dbReference>
<dbReference type="Pfam" id="PF17768">
    <property type="entry name" value="RecJ_OB"/>
    <property type="match status" value="1"/>
</dbReference>
<dbReference type="GO" id="GO:0008409">
    <property type="term" value="F:5'-3' exonuclease activity"/>
    <property type="evidence" value="ECO:0007669"/>
    <property type="project" value="InterPro"/>
</dbReference>
<evidence type="ECO:0000259" key="7">
    <source>
        <dbReference type="Pfam" id="PF02272"/>
    </source>
</evidence>
<evidence type="ECO:0000256" key="3">
    <source>
        <dbReference type="ARBA" id="ARBA00022722"/>
    </source>
</evidence>
<keyword evidence="4" id="KW-0378">Hydrolase</keyword>
<dbReference type="PANTHER" id="PTHR30255:SF2">
    <property type="entry name" value="SINGLE-STRANDED-DNA-SPECIFIC EXONUCLEASE RECJ"/>
    <property type="match status" value="1"/>
</dbReference>
<dbReference type="InterPro" id="IPR051673">
    <property type="entry name" value="SSDNA_exonuclease_RecJ"/>
</dbReference>
<evidence type="ECO:0000256" key="2">
    <source>
        <dbReference type="ARBA" id="ARBA00019841"/>
    </source>
</evidence>
<dbReference type="InterPro" id="IPR003156">
    <property type="entry name" value="DHHA1_dom"/>
</dbReference>
<dbReference type="InterPro" id="IPR038763">
    <property type="entry name" value="DHH_sf"/>
</dbReference>